<evidence type="ECO:0000256" key="1">
    <source>
        <dbReference type="SAM" id="MobiDB-lite"/>
    </source>
</evidence>
<accession>D9SG31</accession>
<reference evidence="3 4" key="1">
    <citation type="submission" date="2010-08" db="EMBL/GenBank/DDBJ databases">
        <title>Complete sequence of Gallionella capsiferriformans ES-2.</title>
        <authorList>
            <consortium name="US DOE Joint Genome Institute"/>
            <person name="Lucas S."/>
            <person name="Copeland A."/>
            <person name="Lapidus A."/>
            <person name="Cheng J.-F."/>
            <person name="Bruce D."/>
            <person name="Goodwin L."/>
            <person name="Pitluck S."/>
            <person name="Chertkov O."/>
            <person name="Davenport K.W."/>
            <person name="Detter J.C."/>
            <person name="Han C."/>
            <person name="Tapia R."/>
            <person name="Land M."/>
            <person name="Hauser L."/>
            <person name="Chang Y.-J."/>
            <person name="Jeffries C."/>
            <person name="Kyrpides N."/>
            <person name="Ivanova N."/>
            <person name="Mikhailova N."/>
            <person name="Shelobolina E.S."/>
            <person name="Picardal F."/>
            <person name="Roden E."/>
            <person name="Emerson D."/>
            <person name="Woyke T."/>
        </authorList>
    </citation>
    <scope>NUCLEOTIDE SEQUENCE [LARGE SCALE GENOMIC DNA]</scope>
    <source>
        <strain evidence="3 4">ES-2</strain>
    </source>
</reference>
<gene>
    <name evidence="3" type="ordered locus">Galf_1459</name>
</gene>
<feature type="chain" id="PRO_5005672409" description="Lipoprotein" evidence="2">
    <location>
        <begin position="21"/>
        <end position="213"/>
    </location>
</feature>
<evidence type="ECO:0000313" key="4">
    <source>
        <dbReference type="Proteomes" id="UP000001235"/>
    </source>
</evidence>
<feature type="compositionally biased region" description="Polar residues" evidence="1">
    <location>
        <begin position="25"/>
        <end position="35"/>
    </location>
</feature>
<dbReference type="KEGG" id="gca:Galf_1459"/>
<feature type="signal peptide" evidence="2">
    <location>
        <begin position="1"/>
        <end position="20"/>
    </location>
</feature>
<dbReference type="EMBL" id="CP002159">
    <property type="protein sequence ID" value="ADL55478.1"/>
    <property type="molecule type" value="Genomic_DNA"/>
</dbReference>
<keyword evidence="4" id="KW-1185">Reference proteome</keyword>
<evidence type="ECO:0000256" key="2">
    <source>
        <dbReference type="SAM" id="SignalP"/>
    </source>
</evidence>
<evidence type="ECO:0008006" key="5">
    <source>
        <dbReference type="Google" id="ProtNLM"/>
    </source>
</evidence>
<dbReference type="AlphaFoldDB" id="D9SG31"/>
<dbReference type="Proteomes" id="UP000001235">
    <property type="component" value="Chromosome"/>
</dbReference>
<proteinExistence type="predicted"/>
<dbReference type="STRING" id="395494.Galf_1459"/>
<dbReference type="RefSeq" id="WP_013293417.1">
    <property type="nucleotide sequence ID" value="NC_014394.1"/>
</dbReference>
<evidence type="ECO:0000313" key="3">
    <source>
        <dbReference type="EMBL" id="ADL55478.1"/>
    </source>
</evidence>
<protein>
    <recommendedName>
        <fullName evidence="5">Lipoprotein</fullName>
    </recommendedName>
</protein>
<keyword evidence="2" id="KW-0732">Signal</keyword>
<dbReference type="eggNOG" id="ENOG503257V">
    <property type="taxonomic scope" value="Bacteria"/>
</dbReference>
<dbReference type="HOGENOM" id="CLU_1292842_0_0_4"/>
<feature type="region of interest" description="Disordered" evidence="1">
    <location>
        <begin position="25"/>
        <end position="55"/>
    </location>
</feature>
<dbReference type="PROSITE" id="PS51257">
    <property type="entry name" value="PROKAR_LIPOPROTEIN"/>
    <property type="match status" value="1"/>
</dbReference>
<name>D9SG31_GALCS</name>
<organism evidence="3 4">
    <name type="scientific">Gallionella capsiferriformans (strain ES-2)</name>
    <name type="common">Gallionella ferruginea capsiferriformans (strain ES-2)</name>
    <dbReference type="NCBI Taxonomy" id="395494"/>
    <lineage>
        <taxon>Bacteria</taxon>
        <taxon>Pseudomonadati</taxon>
        <taxon>Pseudomonadota</taxon>
        <taxon>Betaproteobacteria</taxon>
        <taxon>Nitrosomonadales</taxon>
        <taxon>Gallionellaceae</taxon>
        <taxon>Gallionella</taxon>
    </lineage>
</organism>
<sequence precursor="true">MSWMNKVLILSLALIVVACGKTTATEKGGQISSDGTAGKPVQTETAAGPRLSRDPAVNASPLGVEIGYANLSGVKQKLGSMTSLSEAGTSEHTGGKILMSDGQGLGVDGLTKFIAVFDKSETLVAVIMTMPKNVNSTYSKLSEKYKPVSKNVDEFMGFGTAKLEKGDSFIVLEAPHLSFAMDVVYATKEFMATSERNAAETRAKNEQEQKDKL</sequence>